<dbReference type="Gene3D" id="2.40.370.10">
    <property type="entry name" value="AttH-like domain"/>
    <property type="match status" value="1"/>
</dbReference>
<protein>
    <recommendedName>
        <fullName evidence="3">AttH domain-containing protein</fullName>
    </recommendedName>
</protein>
<dbReference type="PANTHER" id="PTHR38591">
    <property type="entry name" value="HYDROLASE"/>
    <property type="match status" value="1"/>
</dbReference>
<dbReference type="InterPro" id="IPR023374">
    <property type="entry name" value="AttH-like_dom_sf"/>
</dbReference>
<dbReference type="EMBL" id="QZCE01000002">
    <property type="protein sequence ID" value="NEZ67382.1"/>
    <property type="molecule type" value="Genomic_DNA"/>
</dbReference>
<accession>A0A6M0SIG2</accession>
<sequence>MNITQSKPVSGTILKYLESVNTAVNKITDPATGEAVQIPNYEVLQRAARGLDESSYPSQTALIIQRLLGRGASFDMETAGPEQPLSFPKDHHLHPKMGPEWHYLSCDLNTKGPNGESQRIGVMIWLQKNRIVGTTAQTEAKWSDEESLICASKVTVVMKTDNGKGRLIRRNRNLQWPLKGGHIAYSKPGENFRFVCGPDSFSGSKNVLPLRAQVNDGDRMRLDLVADCQDELTPETAFFLRGVNGCGFTELPAPGFEYGWPQIKVSGTVMVEGKTYQVESGLGWIDHQNLNGSLENPPQQTPGYDSIPFVDDGQPFLGWCWMYLNLANKDTLMTIGLNVGPNPIGLSPQLPIISTSSYYTSIKEGKLDVTILSNPEKPPLVGEMKITNFQVLPTITNASGPYPPNALIPNGWTLTNVKDHTWAHALAGNVTAWSDDATFNAEDWSLASEMPVDFTDTSGQFANGTGYAEVIGYENSFSFQQRALVFLETGVLPGAIPEVSLAATKPILVKLGKKPRSHITQLRENFDGPIMDKISDILKGLEAEGKVEDDTQIVIAMVK</sequence>
<evidence type="ECO:0000313" key="1">
    <source>
        <dbReference type="EMBL" id="NEZ67382.1"/>
    </source>
</evidence>
<gene>
    <name evidence="1" type="ORF">D0962_32275</name>
</gene>
<evidence type="ECO:0008006" key="3">
    <source>
        <dbReference type="Google" id="ProtNLM"/>
    </source>
</evidence>
<organism evidence="1 2">
    <name type="scientific">Adonisia turfae CCMR0082</name>
    <dbReference type="NCBI Taxonomy" id="2304604"/>
    <lineage>
        <taxon>Bacteria</taxon>
        <taxon>Bacillati</taxon>
        <taxon>Cyanobacteriota</taxon>
        <taxon>Adonisia</taxon>
        <taxon>Adonisia turfae</taxon>
    </lineage>
</organism>
<dbReference type="SUPFAM" id="SSF159245">
    <property type="entry name" value="AttH-like"/>
    <property type="match status" value="1"/>
</dbReference>
<evidence type="ECO:0000313" key="2">
    <source>
        <dbReference type="Proteomes" id="UP000473574"/>
    </source>
</evidence>
<dbReference type="PANTHER" id="PTHR38591:SF1">
    <property type="entry name" value="BLL1000 PROTEIN"/>
    <property type="match status" value="1"/>
</dbReference>
<dbReference type="Proteomes" id="UP000473574">
    <property type="component" value="Unassembled WGS sequence"/>
</dbReference>
<reference evidence="1 2" key="1">
    <citation type="journal article" date="2020" name="Microb. Ecol.">
        <title>Ecogenomics of the Marine Benthic Filamentous Cyanobacterium Adonisia.</title>
        <authorList>
            <person name="Walter J.M."/>
            <person name="Coutinho F.H."/>
            <person name="Leomil L."/>
            <person name="Hargreaves P.I."/>
            <person name="Campeao M.E."/>
            <person name="Vieira V.V."/>
            <person name="Silva B.S."/>
            <person name="Fistarol G.O."/>
            <person name="Salomon P.S."/>
            <person name="Sawabe T."/>
            <person name="Mino S."/>
            <person name="Hosokawa M."/>
            <person name="Miyashita H."/>
            <person name="Maruyama F."/>
            <person name="van Verk M.C."/>
            <person name="Dutilh B.E."/>
            <person name="Thompson C.C."/>
            <person name="Thompson F.L."/>
        </authorList>
    </citation>
    <scope>NUCLEOTIDE SEQUENCE [LARGE SCALE GENOMIC DNA]</scope>
    <source>
        <strain evidence="1 2">CCMR0082</strain>
    </source>
</reference>
<dbReference type="Pfam" id="PF19702">
    <property type="entry name" value="DUF6200"/>
    <property type="match status" value="1"/>
</dbReference>
<comment type="caution">
    <text evidence="1">The sequence shown here is derived from an EMBL/GenBank/DDBJ whole genome shotgun (WGS) entry which is preliminary data.</text>
</comment>
<dbReference type="AlphaFoldDB" id="A0A6M0SIG2"/>
<dbReference type="RefSeq" id="WP_348918269.1">
    <property type="nucleotide sequence ID" value="NZ_QZCE01000002.1"/>
</dbReference>
<proteinExistence type="predicted"/>
<dbReference type="InterPro" id="IPR045680">
    <property type="entry name" value="DUF6200"/>
</dbReference>
<name>A0A6M0SIG2_9CYAN</name>